<protein>
    <submittedName>
        <fullName evidence="1">Uncharacterized protein</fullName>
    </submittedName>
</protein>
<dbReference type="HOGENOM" id="CLU_1659529_0_0_11"/>
<dbReference type="EMBL" id="ACZI02000003">
    <property type="protein sequence ID" value="ERG69238.1"/>
    <property type="molecule type" value="Genomic_DNA"/>
</dbReference>
<sequence length="159" mass="18235">MAEAPPDFLEGVRAFQNHDTWQASRTRFLHAWLAGSDNAAVKRHIRDEMGGFGFDVWARAGRVIETAYRAWGSPMERMLRLAEPRPVRHVFNGAAGSEDELLHERFHQEHPWFTYRRLDGKTHFPALELPEQVAGELHGLLAAPEPRPENQMRARTGRC</sequence>
<dbReference type="Proteomes" id="UP000004816">
    <property type="component" value="Unassembled WGS sequence"/>
</dbReference>
<dbReference type="eggNOG" id="COG0596">
    <property type="taxonomic scope" value="Bacteria"/>
</dbReference>
<dbReference type="STRING" id="679197.HMPREF9336_04382"/>
<proteinExistence type="predicted"/>
<keyword evidence="2" id="KW-1185">Reference proteome</keyword>
<gene>
    <name evidence="1" type="ORF">HMPREF9336_04382</name>
</gene>
<evidence type="ECO:0000313" key="1">
    <source>
        <dbReference type="EMBL" id="ERG69238.1"/>
    </source>
</evidence>
<reference evidence="1 2" key="1">
    <citation type="journal article" date="2011" name="Stand. Genomic Sci.">
        <title>High quality draft genome sequence of Segniliparus rugosus CDC 945(T)= (ATCC BAA-974(T)).</title>
        <authorList>
            <person name="Earl A.M."/>
            <person name="Desjardins C.A."/>
            <person name="Fitzgerald M.G."/>
            <person name="Arachchi H.M."/>
            <person name="Zeng Q."/>
            <person name="Mehta T."/>
            <person name="Griggs A."/>
            <person name="Birren B.W."/>
            <person name="Toney N.C."/>
            <person name="Carr J."/>
            <person name="Posey J."/>
            <person name="Butler W.R."/>
        </authorList>
    </citation>
    <scope>NUCLEOTIDE SEQUENCE [LARGE SCALE GENOMIC DNA]</scope>
    <source>
        <strain evidence="2">ATCC BAA-974 / DSM 45345 / CCUG 50838 / CIP 108380 / JCM 13579 / CDC 945</strain>
    </source>
</reference>
<evidence type="ECO:0000313" key="2">
    <source>
        <dbReference type="Proteomes" id="UP000004816"/>
    </source>
</evidence>
<accession>U1N8T0</accession>
<dbReference type="AlphaFoldDB" id="U1N8T0"/>
<dbReference type="Gene3D" id="1.10.210.20">
    <property type="match status" value="1"/>
</dbReference>
<comment type="caution">
    <text evidence="1">The sequence shown here is derived from an EMBL/GenBank/DDBJ whole genome shotgun (WGS) entry which is preliminary data.</text>
</comment>
<organism evidence="1 2">
    <name type="scientific">Segniliparus rugosus (strain ATCC BAA-974 / DSM 45345 / CCUG 50838 / CIP 108380 / JCM 13579 / CDC 945)</name>
    <dbReference type="NCBI Taxonomy" id="679197"/>
    <lineage>
        <taxon>Bacteria</taxon>
        <taxon>Bacillati</taxon>
        <taxon>Actinomycetota</taxon>
        <taxon>Actinomycetes</taxon>
        <taxon>Mycobacteriales</taxon>
        <taxon>Segniliparaceae</taxon>
        <taxon>Segniliparus</taxon>
    </lineage>
</organism>
<name>U1N8T0_SEGRC</name>